<accession>A0A384ZWN1</accession>
<sequence length="220" mass="25121">MQPLEHFRLTKNLNTSYFALSGHCIGVRLFWMPMITEKGSEIKLPVIADAKTFGTHVKDYTKIPVLRVEHVTEDIVNRSIGILSIFTTNVLRIISDESPMAYAGIIPNVRSAKEDDRFIVPIAVDVQPRFNQALNRNIDVYVLHMKAQVKLASSYIDALQKEFWDHALNVPAGMRWGELCEQVAEGRLSFPIKLNPIYIDTNLESVPQEVVDKINERKFR</sequence>
<protein>
    <submittedName>
        <fullName evidence="1">Uncharacterized protein</fullName>
    </submittedName>
</protein>
<organism evidence="1 2">
    <name type="scientific">Dickeya phage vB_DsoM_JA13</name>
    <dbReference type="NCBI Taxonomy" id="2283030"/>
    <lineage>
        <taxon>Viruses</taxon>
        <taxon>Duplodnaviria</taxon>
        <taxon>Heunggongvirae</taxon>
        <taxon>Uroviricota</taxon>
        <taxon>Caudoviricetes</taxon>
        <taxon>Salmondvirus</taxon>
        <taxon>Salmondvirus JA11</taxon>
    </lineage>
</organism>
<evidence type="ECO:0000313" key="1">
    <source>
        <dbReference type="EMBL" id="AXG66658.1"/>
    </source>
</evidence>
<gene>
    <name evidence="1" type="ORF">JA13_255</name>
</gene>
<dbReference type="EMBL" id="MH460460">
    <property type="protein sequence ID" value="AXG66658.1"/>
    <property type="molecule type" value="Genomic_DNA"/>
</dbReference>
<dbReference type="Proteomes" id="UP000263742">
    <property type="component" value="Segment"/>
</dbReference>
<proteinExistence type="predicted"/>
<reference evidence="1 2" key="1">
    <citation type="journal article" date="2018" name="Front. Microbiol.">
        <title>Jumbo Bacteriophages Are Represented Within an Increasing Diversity of Environmental Viruses Infecting the Emerging Phytopathogen, Dickeya solani.</title>
        <authorList>
            <person name="Day A.W."/>
            <person name="Ahn J."/>
            <person name="Salmond G.P.C."/>
        </authorList>
    </citation>
    <scope>NUCLEOTIDE SEQUENCE [LARGE SCALE GENOMIC DNA]</scope>
</reference>
<evidence type="ECO:0000313" key="2">
    <source>
        <dbReference type="Proteomes" id="UP000263742"/>
    </source>
</evidence>
<name>A0A384ZWN1_9CAUD</name>